<comment type="caution">
    <text evidence="7">The sequence shown here is derived from an EMBL/GenBank/DDBJ whole genome shotgun (WGS) entry which is preliminary data.</text>
</comment>
<evidence type="ECO:0000313" key="8">
    <source>
        <dbReference type="Proteomes" id="UP000299102"/>
    </source>
</evidence>
<reference evidence="7 8" key="1">
    <citation type="journal article" date="2019" name="Commun. Biol.">
        <title>The bagworm genome reveals a unique fibroin gene that provides high tensile strength.</title>
        <authorList>
            <person name="Kono N."/>
            <person name="Nakamura H."/>
            <person name="Ohtoshi R."/>
            <person name="Tomita M."/>
            <person name="Numata K."/>
            <person name="Arakawa K."/>
        </authorList>
    </citation>
    <scope>NUCLEOTIDE SEQUENCE [LARGE SCALE GENOMIC DNA]</scope>
</reference>
<dbReference type="GO" id="GO:0016020">
    <property type="term" value="C:membrane"/>
    <property type="evidence" value="ECO:0007669"/>
    <property type="project" value="UniProtKB-SubCell"/>
</dbReference>
<keyword evidence="3 5" id="KW-1133">Transmembrane helix</keyword>
<keyword evidence="4 5" id="KW-0472">Membrane</keyword>
<comment type="subcellular location">
    <subcellularLocation>
        <location evidence="1">Membrane</location>
        <topology evidence="1">Multi-pass membrane protein</topology>
    </subcellularLocation>
</comment>
<proteinExistence type="predicted"/>
<dbReference type="EMBL" id="BGZK01000305">
    <property type="protein sequence ID" value="GBP35587.1"/>
    <property type="molecule type" value="Genomic_DNA"/>
</dbReference>
<evidence type="ECO:0000256" key="4">
    <source>
        <dbReference type="ARBA" id="ARBA00023136"/>
    </source>
</evidence>
<evidence type="ECO:0000259" key="6">
    <source>
        <dbReference type="Pfam" id="PF07782"/>
    </source>
</evidence>
<feature type="transmembrane region" description="Helical" evidence="5">
    <location>
        <begin position="422"/>
        <end position="441"/>
    </location>
</feature>
<dbReference type="Proteomes" id="UP000299102">
    <property type="component" value="Unassembled WGS sequence"/>
</dbReference>
<feature type="transmembrane region" description="Helical" evidence="5">
    <location>
        <begin position="598"/>
        <end position="616"/>
    </location>
</feature>
<feature type="transmembrane region" description="Helical" evidence="5">
    <location>
        <begin position="40"/>
        <end position="57"/>
    </location>
</feature>
<dbReference type="PANTHER" id="PTHR21041:SF17">
    <property type="entry name" value="E3 UBIQUITIN-PROTEIN LIGASE DCST1"/>
    <property type="match status" value="1"/>
</dbReference>
<organism evidence="7 8">
    <name type="scientific">Eumeta variegata</name>
    <name type="common">Bagworm moth</name>
    <name type="synonym">Eumeta japonica</name>
    <dbReference type="NCBI Taxonomy" id="151549"/>
    <lineage>
        <taxon>Eukaryota</taxon>
        <taxon>Metazoa</taxon>
        <taxon>Ecdysozoa</taxon>
        <taxon>Arthropoda</taxon>
        <taxon>Hexapoda</taxon>
        <taxon>Insecta</taxon>
        <taxon>Pterygota</taxon>
        <taxon>Neoptera</taxon>
        <taxon>Endopterygota</taxon>
        <taxon>Lepidoptera</taxon>
        <taxon>Glossata</taxon>
        <taxon>Ditrysia</taxon>
        <taxon>Tineoidea</taxon>
        <taxon>Psychidae</taxon>
        <taxon>Oiketicinae</taxon>
        <taxon>Eumeta</taxon>
    </lineage>
</organism>
<dbReference type="STRING" id="151549.A0A4C1VBG4"/>
<feature type="domain" description="Dendritic cell-specific transmembrane protein-like" evidence="6">
    <location>
        <begin position="454"/>
        <end position="644"/>
    </location>
</feature>
<dbReference type="PANTHER" id="PTHR21041">
    <property type="entry name" value="DENDRITIC CELL-SPECIFIC TRANSMEMBRANE PROTEIN"/>
    <property type="match status" value="1"/>
</dbReference>
<keyword evidence="2 5" id="KW-0812">Transmembrane</keyword>
<evidence type="ECO:0000256" key="2">
    <source>
        <dbReference type="ARBA" id="ARBA00022692"/>
    </source>
</evidence>
<sequence>MMDFFEKLRNILLDILRIACPPIHAALVSDYHERRRLKSCLGFAGGFALGMFYYNYILRNIPFPGHIGLMNVREKVEGSGSVVRAHCTILRQFRAAEFRTSCRTSGAVVAGAVMASASDGIGNAVSIQVRCISLLTVPMYCGKAGRGILKVLVLTFVIAGSVIITASNSPIANMGMNAREVVRVFACSTRLAYNVSRARYALMAEPFRKAVFGIDTEIAEVEDAFRSIHDVVAPIEAELEGSGEAGQGKEVNDYIDQAFGDSHRSDGIEDKYKVEKEDEEKDIYEKQYLKKVEYRCEDQLSRGAAICMEKFASAYDSCKKAMPWYASWLLCWPMRLTFVCNIVQVVGGAKICNSKAQIDPGLGEGYLYLKKAQSGLTKDFKEVRLQYRVSKVRDLVDVQDAKETGQRVIHAFEQKSAMMQSMITFVNVCVALLVLRIVMAAQDYHDRYLTSIEHDNVYITGYFKRIDARRDKKKKYILLPLKKMERRRYIDVISTRQVAAERKRLLTQALKVLLEVVTATTFVMLDRLFYEALDVVRHHAEVQYTQEGHHDVDIQVDGTGMVAGVVRRVLNRLNTRSRIRRTLTNEPCLPRARATPRIYYLHIYGGYLWILLLLYVDAYTIRLRRLICSYFYPKREKQRILHLYNDILKKRMKMRKTLRQKAAQSVRAHYLSGESLLSLRLKFPNLLGWLEAFPAARKKCLICGETQPKKVKCKFSKSLFRRRMKFRSHCSLKLYESFEFPPFQHGGYACARLLMKKPITAVLLLSNPSYTPCLRTLPKITAPVPRYSNQNVSPSVALTWYLCPTCPFVYCPECWRDCRVCFVCEGELDTDEESLSDNADGQS</sequence>
<evidence type="ECO:0000313" key="7">
    <source>
        <dbReference type="EMBL" id="GBP35587.1"/>
    </source>
</evidence>
<protein>
    <submittedName>
        <fullName evidence="7">E3 ubiquitin-protein ligase DCST1</fullName>
    </submittedName>
</protein>
<name>A0A4C1VBG4_EUMVA</name>
<dbReference type="AlphaFoldDB" id="A0A4C1VBG4"/>
<dbReference type="InterPro" id="IPR012858">
    <property type="entry name" value="DC_STAMP-like"/>
</dbReference>
<evidence type="ECO:0000256" key="5">
    <source>
        <dbReference type="SAM" id="Phobius"/>
    </source>
</evidence>
<keyword evidence="8" id="KW-1185">Reference proteome</keyword>
<feature type="transmembrane region" description="Helical" evidence="5">
    <location>
        <begin position="147"/>
        <end position="166"/>
    </location>
</feature>
<dbReference type="InterPro" id="IPR051856">
    <property type="entry name" value="CSR-E3_Ligase_Protein"/>
</dbReference>
<dbReference type="Pfam" id="PF26039">
    <property type="entry name" value="Dcst2"/>
    <property type="match status" value="1"/>
</dbReference>
<gene>
    <name evidence="7" type="primary">Dcst1</name>
    <name evidence="7" type="ORF">EVAR_17449_1</name>
</gene>
<dbReference type="OrthoDB" id="5985669at2759"/>
<evidence type="ECO:0000256" key="3">
    <source>
        <dbReference type="ARBA" id="ARBA00022989"/>
    </source>
</evidence>
<dbReference type="Pfam" id="PF07782">
    <property type="entry name" value="DC_STAMP"/>
    <property type="match status" value="1"/>
</dbReference>
<evidence type="ECO:0000256" key="1">
    <source>
        <dbReference type="ARBA" id="ARBA00004141"/>
    </source>
</evidence>
<accession>A0A4C1VBG4</accession>